<feature type="transmembrane region" description="Helical" evidence="1">
    <location>
        <begin position="103"/>
        <end position="125"/>
    </location>
</feature>
<dbReference type="HOGENOM" id="CLU_084705_1_0_0"/>
<keyword evidence="1" id="KW-0812">Transmembrane</keyword>
<organism evidence="2 3">
    <name type="scientific">Aminomonas paucivorans DSM 12260</name>
    <dbReference type="NCBI Taxonomy" id="584708"/>
    <lineage>
        <taxon>Bacteria</taxon>
        <taxon>Thermotogati</taxon>
        <taxon>Synergistota</taxon>
        <taxon>Synergistia</taxon>
        <taxon>Synergistales</taxon>
        <taxon>Synergistaceae</taxon>
        <taxon>Aminomonas</taxon>
    </lineage>
</organism>
<dbReference type="Pfam" id="PF07155">
    <property type="entry name" value="ECF-ribofla_trS"/>
    <property type="match status" value="1"/>
</dbReference>
<dbReference type="InterPro" id="IPR009825">
    <property type="entry name" value="ECF_substrate-spec-like"/>
</dbReference>
<feature type="transmembrane region" description="Helical" evidence="1">
    <location>
        <begin position="137"/>
        <end position="154"/>
    </location>
</feature>
<reference evidence="2 3" key="1">
    <citation type="journal article" date="2010" name="Stand. Genomic Sci.">
        <title>Non-contiguous finished genome sequence of Aminomonas paucivorans type strain (GLU-3).</title>
        <authorList>
            <person name="Pitluck S."/>
            <person name="Yasawong M."/>
            <person name="Held B."/>
            <person name="Lapidus A."/>
            <person name="Nolan M."/>
            <person name="Copeland A."/>
            <person name="Lucas S."/>
            <person name="Del Rio T.G."/>
            <person name="Tice H."/>
            <person name="Cheng J.F."/>
            <person name="Chertkov O."/>
            <person name="Goodwin L."/>
            <person name="Tapia R."/>
            <person name="Han C."/>
            <person name="Liolios K."/>
            <person name="Ivanova N."/>
            <person name="Mavromatis K."/>
            <person name="Ovchinnikova G."/>
            <person name="Pati A."/>
            <person name="Chen A."/>
            <person name="Palaniappan K."/>
            <person name="Land M."/>
            <person name="Hauser L."/>
            <person name="Chang Y.J."/>
            <person name="Jeffries C.D."/>
            <person name="Pukall R."/>
            <person name="Spring S."/>
            <person name="Rohde M."/>
            <person name="Sikorski J."/>
            <person name="Goker M."/>
            <person name="Woyke T."/>
            <person name="Bristow J."/>
            <person name="Eisen J.A."/>
            <person name="Markowitz V."/>
            <person name="Hugenholtz P."/>
            <person name="Kyrpides N.C."/>
            <person name="Klenk H.P."/>
        </authorList>
    </citation>
    <scope>NUCLEOTIDE SEQUENCE [LARGE SCALE GENOMIC DNA]</scope>
    <source>
        <strain evidence="2 3">DSM 12260</strain>
    </source>
</reference>
<dbReference type="STRING" id="584708.Apau_0942"/>
<dbReference type="Gene3D" id="1.10.1760.20">
    <property type="match status" value="1"/>
</dbReference>
<protein>
    <recommendedName>
        <fullName evidence="4">ECF transporter S component</fullName>
    </recommendedName>
</protein>
<dbReference type="PANTHER" id="PTHR37815">
    <property type="entry name" value="UPF0397 PROTEIN BC_2624-RELATED"/>
    <property type="match status" value="1"/>
</dbReference>
<name>E3CWB7_9BACT</name>
<sequence>MNPLKTSPRALALGALFAALVTGATMLSIPVPGFRLYFNLGEGILYTVALLFGPRYGAVAGSLGAALGDILLGYPQWAPFSLVIKGLEGFVVGFLARRAPRWIALAAGALVMMGGYTSAAATLYGPAAAPLEALTDLIQTGIGAALAWILVPFLEKHLRKSR</sequence>
<proteinExistence type="predicted"/>
<dbReference type="PANTHER" id="PTHR37815:SF3">
    <property type="entry name" value="UPF0397 PROTEIN SPR0429"/>
    <property type="match status" value="1"/>
</dbReference>
<dbReference type="RefSeq" id="WP_006300545.1">
    <property type="nucleotide sequence ID" value="NZ_CM001022.1"/>
</dbReference>
<dbReference type="eggNOG" id="COG4720">
    <property type="taxonomic scope" value="Bacteria"/>
</dbReference>
<feature type="transmembrane region" description="Helical" evidence="1">
    <location>
        <begin position="77"/>
        <end position="96"/>
    </location>
</feature>
<gene>
    <name evidence="2" type="ORF">Apau_0942</name>
</gene>
<keyword evidence="1" id="KW-1133">Transmembrane helix</keyword>
<keyword evidence="3" id="KW-1185">Reference proteome</keyword>
<dbReference type="PaxDb" id="584708-Apau_0942"/>
<dbReference type="AlphaFoldDB" id="E3CWB7"/>
<dbReference type="OrthoDB" id="411368at2"/>
<evidence type="ECO:0000313" key="2">
    <source>
        <dbReference type="EMBL" id="EFQ23369.1"/>
    </source>
</evidence>
<evidence type="ECO:0008006" key="4">
    <source>
        <dbReference type="Google" id="ProtNLM"/>
    </source>
</evidence>
<dbReference type="EMBL" id="CM001022">
    <property type="protein sequence ID" value="EFQ23369.1"/>
    <property type="molecule type" value="Genomic_DNA"/>
</dbReference>
<keyword evidence="1" id="KW-0472">Membrane</keyword>
<dbReference type="Proteomes" id="UP000005096">
    <property type="component" value="Chromosome"/>
</dbReference>
<dbReference type="GO" id="GO:0016020">
    <property type="term" value="C:membrane"/>
    <property type="evidence" value="ECO:0007669"/>
    <property type="project" value="InterPro"/>
</dbReference>
<evidence type="ECO:0000256" key="1">
    <source>
        <dbReference type="SAM" id="Phobius"/>
    </source>
</evidence>
<evidence type="ECO:0000313" key="3">
    <source>
        <dbReference type="Proteomes" id="UP000005096"/>
    </source>
</evidence>
<accession>E3CWB7</accession>